<comment type="caution">
    <text evidence="2">The sequence shown here is derived from an EMBL/GenBank/DDBJ whole genome shotgun (WGS) entry which is preliminary data.</text>
</comment>
<protein>
    <submittedName>
        <fullName evidence="2">Uncharacterized protein</fullName>
    </submittedName>
</protein>
<dbReference type="AlphaFoldDB" id="A0AAV7TBT4"/>
<keyword evidence="3" id="KW-1185">Reference proteome</keyword>
<gene>
    <name evidence="2" type="ORF">NDU88_005511</name>
</gene>
<evidence type="ECO:0000313" key="3">
    <source>
        <dbReference type="Proteomes" id="UP001066276"/>
    </source>
</evidence>
<reference evidence="2" key="1">
    <citation type="journal article" date="2022" name="bioRxiv">
        <title>Sequencing and chromosome-scale assembly of the giantPleurodeles waltlgenome.</title>
        <authorList>
            <person name="Brown T."/>
            <person name="Elewa A."/>
            <person name="Iarovenko S."/>
            <person name="Subramanian E."/>
            <person name="Araus A.J."/>
            <person name="Petzold A."/>
            <person name="Susuki M."/>
            <person name="Suzuki K.-i.T."/>
            <person name="Hayashi T."/>
            <person name="Toyoda A."/>
            <person name="Oliveira C."/>
            <person name="Osipova E."/>
            <person name="Leigh N.D."/>
            <person name="Simon A."/>
            <person name="Yun M.H."/>
        </authorList>
    </citation>
    <scope>NUCLEOTIDE SEQUENCE</scope>
    <source>
        <strain evidence="2">20211129_DDA</strain>
        <tissue evidence="2">Liver</tissue>
    </source>
</reference>
<evidence type="ECO:0000256" key="1">
    <source>
        <dbReference type="SAM" id="MobiDB-lite"/>
    </source>
</evidence>
<dbReference type="EMBL" id="JANPWB010000007">
    <property type="protein sequence ID" value="KAJ1173685.1"/>
    <property type="molecule type" value="Genomic_DNA"/>
</dbReference>
<name>A0AAV7TBT4_PLEWA</name>
<dbReference type="Proteomes" id="UP001066276">
    <property type="component" value="Chromosome 4_1"/>
</dbReference>
<sequence length="288" mass="32196">MAGYEDQAGDEYYMDDSAWSFEQDLVYALDAGGCHTVNQALAQAIKPIKHHFIGFAEQQVWVDPLGVQTILEPSLYGGSQSLQQSHNPHAVDFESLIRVMAKEHNYNASSQKAKSRLTSREDLASSSSDHSSEQRDDPPPGTAAETVEAGTVRALAEKVEERCRSRAVGPWRVGRGYEGRAPWKTLRFLVQPSQSACGKSWASPGEETRLEPGEKSWRLHGSKVQPPANCGSLLSWDSCESVYTSRRHSWEWLPYDPEAVKLREKDCGKRSIKGKGRWTAFTDSHKRM</sequence>
<feature type="region of interest" description="Disordered" evidence="1">
    <location>
        <begin position="107"/>
        <end position="148"/>
    </location>
</feature>
<organism evidence="2 3">
    <name type="scientific">Pleurodeles waltl</name>
    <name type="common">Iberian ribbed newt</name>
    <dbReference type="NCBI Taxonomy" id="8319"/>
    <lineage>
        <taxon>Eukaryota</taxon>
        <taxon>Metazoa</taxon>
        <taxon>Chordata</taxon>
        <taxon>Craniata</taxon>
        <taxon>Vertebrata</taxon>
        <taxon>Euteleostomi</taxon>
        <taxon>Amphibia</taxon>
        <taxon>Batrachia</taxon>
        <taxon>Caudata</taxon>
        <taxon>Salamandroidea</taxon>
        <taxon>Salamandridae</taxon>
        <taxon>Pleurodelinae</taxon>
        <taxon>Pleurodeles</taxon>
    </lineage>
</organism>
<evidence type="ECO:0000313" key="2">
    <source>
        <dbReference type="EMBL" id="KAJ1173685.1"/>
    </source>
</evidence>
<proteinExistence type="predicted"/>
<accession>A0AAV7TBT4</accession>